<feature type="repeat" description="TPR" evidence="1">
    <location>
        <begin position="214"/>
        <end position="247"/>
    </location>
</feature>
<sequence>MALPIEGYTVVLLKQRVAALLEQGKITPPNSTVLQDEHLWRCSFMAEQDAIDFVEQLAALELNTTQGPDPDVVLASEFDQSVAPYCEWLQLATWEQAIIAWRAGTKPDSVTAREGWDPKKGSGLTYGTQYDIEKLEFVRLEGNIEVYRDKESGKLLYIGRQTPSLQAVLKSASEFIGQHMIQPGRRPLTGELHTKMSQVVEQLESIREKHRDKWNLHWMLGKGYQSLGNNAQAYKSFRTALELNNNEEAILRELAGLCLTARRFDEAVGYAQTAASAKPDDPQVLGNLAISYLLAGRMEKASKTIRAAMPLNEQDQVNQHIYSLILQVEQGHAAPPRSLTEAMLSQVPVKRKKKFWQIWK</sequence>
<dbReference type="SUPFAM" id="SSF48452">
    <property type="entry name" value="TPR-like"/>
    <property type="match status" value="1"/>
</dbReference>
<name>A0A518AHR8_9BACT</name>
<dbReference type="OrthoDB" id="260148at2"/>
<evidence type="ECO:0000313" key="3">
    <source>
        <dbReference type="Proteomes" id="UP000315750"/>
    </source>
</evidence>
<evidence type="ECO:0000313" key="2">
    <source>
        <dbReference type="EMBL" id="QDU54276.1"/>
    </source>
</evidence>
<keyword evidence="1" id="KW-0802">TPR repeat</keyword>
<dbReference type="AlphaFoldDB" id="A0A518AHR8"/>
<dbReference type="Pfam" id="PF13181">
    <property type="entry name" value="TPR_8"/>
    <property type="match status" value="1"/>
</dbReference>
<dbReference type="EMBL" id="CP036278">
    <property type="protein sequence ID" value="QDU54276.1"/>
    <property type="molecule type" value="Genomic_DNA"/>
</dbReference>
<organism evidence="2 3">
    <name type="scientific">Aeoliella mucimassa</name>
    <dbReference type="NCBI Taxonomy" id="2527972"/>
    <lineage>
        <taxon>Bacteria</taxon>
        <taxon>Pseudomonadati</taxon>
        <taxon>Planctomycetota</taxon>
        <taxon>Planctomycetia</taxon>
        <taxon>Pirellulales</taxon>
        <taxon>Lacipirellulaceae</taxon>
        <taxon>Aeoliella</taxon>
    </lineage>
</organism>
<keyword evidence="3" id="KW-1185">Reference proteome</keyword>
<accession>A0A518AHR8</accession>
<dbReference type="Gene3D" id="1.25.40.10">
    <property type="entry name" value="Tetratricopeptide repeat domain"/>
    <property type="match status" value="1"/>
</dbReference>
<evidence type="ECO:0000256" key="1">
    <source>
        <dbReference type="PROSITE-ProRule" id="PRU00339"/>
    </source>
</evidence>
<dbReference type="InterPro" id="IPR011990">
    <property type="entry name" value="TPR-like_helical_dom_sf"/>
</dbReference>
<reference evidence="2 3" key="1">
    <citation type="submission" date="2019-02" db="EMBL/GenBank/DDBJ databases">
        <title>Deep-cultivation of Planctomycetes and their phenomic and genomic characterization uncovers novel biology.</title>
        <authorList>
            <person name="Wiegand S."/>
            <person name="Jogler M."/>
            <person name="Boedeker C."/>
            <person name="Pinto D."/>
            <person name="Vollmers J."/>
            <person name="Rivas-Marin E."/>
            <person name="Kohn T."/>
            <person name="Peeters S.H."/>
            <person name="Heuer A."/>
            <person name="Rast P."/>
            <person name="Oberbeckmann S."/>
            <person name="Bunk B."/>
            <person name="Jeske O."/>
            <person name="Meyerdierks A."/>
            <person name="Storesund J.E."/>
            <person name="Kallscheuer N."/>
            <person name="Luecker S."/>
            <person name="Lage O.M."/>
            <person name="Pohl T."/>
            <person name="Merkel B.J."/>
            <person name="Hornburger P."/>
            <person name="Mueller R.-W."/>
            <person name="Bruemmer F."/>
            <person name="Labrenz M."/>
            <person name="Spormann A.M."/>
            <person name="Op den Camp H."/>
            <person name="Overmann J."/>
            <person name="Amann R."/>
            <person name="Jetten M.S.M."/>
            <person name="Mascher T."/>
            <person name="Medema M.H."/>
            <person name="Devos D.P."/>
            <person name="Kaster A.-K."/>
            <person name="Ovreas L."/>
            <person name="Rohde M."/>
            <person name="Galperin M.Y."/>
            <person name="Jogler C."/>
        </authorList>
    </citation>
    <scope>NUCLEOTIDE SEQUENCE [LARGE SCALE GENOMIC DNA]</scope>
    <source>
        <strain evidence="2 3">Pan181</strain>
    </source>
</reference>
<dbReference type="Proteomes" id="UP000315750">
    <property type="component" value="Chromosome"/>
</dbReference>
<dbReference type="Pfam" id="PF14559">
    <property type="entry name" value="TPR_19"/>
    <property type="match status" value="1"/>
</dbReference>
<dbReference type="InterPro" id="IPR019734">
    <property type="entry name" value="TPR_rpt"/>
</dbReference>
<dbReference type="PROSITE" id="PS50005">
    <property type="entry name" value="TPR"/>
    <property type="match status" value="1"/>
</dbReference>
<dbReference type="SMART" id="SM00028">
    <property type="entry name" value="TPR"/>
    <property type="match status" value="3"/>
</dbReference>
<gene>
    <name evidence="2" type="ORF">Pan181_04570</name>
</gene>
<dbReference type="RefSeq" id="WP_145245277.1">
    <property type="nucleotide sequence ID" value="NZ_CP036278.1"/>
</dbReference>
<proteinExistence type="predicted"/>
<protein>
    <submittedName>
        <fullName evidence="2">Tetratricopeptide repeat protein</fullName>
    </submittedName>
</protein>
<dbReference type="KEGG" id="amuc:Pan181_04570"/>